<comment type="subunit">
    <text evidence="3">Interacts with Der.</text>
</comment>
<protein>
    <recommendedName>
        <fullName evidence="3">Der GTPase-activating protein YihI</fullName>
    </recommendedName>
</protein>
<name>A0ABS8W6B9_9GAMM</name>
<comment type="similarity">
    <text evidence="3">Belongs to the YihI family.</text>
</comment>
<gene>
    <name evidence="3" type="primary">yihI</name>
    <name evidence="5" type="ORF">K6Y31_03680</name>
</gene>
<dbReference type="HAMAP" id="MF_01058">
    <property type="entry name" value="GAP_YihI"/>
    <property type="match status" value="1"/>
</dbReference>
<keyword evidence="6" id="KW-1185">Reference proteome</keyword>
<dbReference type="EMBL" id="JAIMJA010000003">
    <property type="protein sequence ID" value="MCE2593912.1"/>
    <property type="molecule type" value="Genomic_DNA"/>
</dbReference>
<feature type="region of interest" description="Disordered" evidence="4">
    <location>
        <begin position="1"/>
        <end position="71"/>
    </location>
</feature>
<accession>A0ABS8W6B9</accession>
<comment type="function">
    <text evidence="3">A GTPase-activating protein (GAP) that modifies Der/EngA GTPase function. May play a role in ribosome biogenesis.</text>
</comment>
<comment type="caution">
    <text evidence="5">The sequence shown here is derived from an EMBL/GenBank/DDBJ whole genome shotgun (WGS) entry which is preliminary data.</text>
</comment>
<dbReference type="Pfam" id="PF04220">
    <property type="entry name" value="YihI"/>
    <property type="match status" value="1"/>
</dbReference>
<evidence type="ECO:0000256" key="4">
    <source>
        <dbReference type="SAM" id="MobiDB-lite"/>
    </source>
</evidence>
<keyword evidence="1 3" id="KW-0343">GTPase activation</keyword>
<proteinExistence type="inferred from homology"/>
<sequence>MSRQKKTRKVNANGPKMGERIKVNQEEARLQKKLQKRKGLKAGNRNAEEKKAVTSAQTKEPIDPRAGSKKPIALTPEQAVELAPVKLAQHQPKAKLVKAKPKTALSPEKELARLEADERLGSLLDKIDEGEKVSSKDLAWVNQQMERHQVLLKQLGLLDEDDSSRDEDEMLDAFSNLDDSWLQDVKNEREKD</sequence>
<keyword evidence="2 3" id="KW-0690">Ribosome biogenesis</keyword>
<dbReference type="Proteomes" id="UP001201273">
    <property type="component" value="Unassembled WGS sequence"/>
</dbReference>
<feature type="compositionally biased region" description="Basic and acidic residues" evidence="4">
    <location>
        <begin position="17"/>
        <end position="30"/>
    </location>
</feature>
<evidence type="ECO:0000256" key="2">
    <source>
        <dbReference type="ARBA" id="ARBA00022517"/>
    </source>
</evidence>
<evidence type="ECO:0000256" key="1">
    <source>
        <dbReference type="ARBA" id="ARBA00022468"/>
    </source>
</evidence>
<evidence type="ECO:0000313" key="6">
    <source>
        <dbReference type="Proteomes" id="UP001201273"/>
    </source>
</evidence>
<reference evidence="5 6" key="1">
    <citation type="journal article" date="2022" name="Environ. Microbiol. Rep.">
        <title>Eco-phylogenetic analyses reveal divergent evolution of vitamin B12 metabolism in the marine bacterial family 'Psychromonadaceae'.</title>
        <authorList>
            <person name="Jin X."/>
            <person name="Yang Y."/>
            <person name="Cao H."/>
            <person name="Gao B."/>
            <person name="Zhao Z."/>
        </authorList>
    </citation>
    <scope>NUCLEOTIDE SEQUENCE [LARGE SCALE GENOMIC DNA]</scope>
    <source>
        <strain evidence="5 6">MKS20</strain>
    </source>
</reference>
<dbReference type="RefSeq" id="WP_233051498.1">
    <property type="nucleotide sequence ID" value="NZ_JAIMJA010000003.1"/>
</dbReference>
<evidence type="ECO:0000313" key="5">
    <source>
        <dbReference type="EMBL" id="MCE2593912.1"/>
    </source>
</evidence>
<dbReference type="NCBIfam" id="NF003560">
    <property type="entry name" value="PRK05244.1-1"/>
    <property type="match status" value="1"/>
</dbReference>
<dbReference type="InterPro" id="IPR007336">
    <property type="entry name" value="YihI"/>
</dbReference>
<feature type="compositionally biased region" description="Basic residues" evidence="4">
    <location>
        <begin position="31"/>
        <end position="40"/>
    </location>
</feature>
<organism evidence="5 6">
    <name type="scientific">Motilimonas cestriensis</name>
    <dbReference type="NCBI Taxonomy" id="2742685"/>
    <lineage>
        <taxon>Bacteria</taxon>
        <taxon>Pseudomonadati</taxon>
        <taxon>Pseudomonadota</taxon>
        <taxon>Gammaproteobacteria</taxon>
        <taxon>Alteromonadales</taxon>
        <taxon>Alteromonadales genera incertae sedis</taxon>
        <taxon>Motilimonas</taxon>
    </lineage>
</organism>
<evidence type="ECO:0000256" key="3">
    <source>
        <dbReference type="HAMAP-Rule" id="MF_01058"/>
    </source>
</evidence>